<accession>A0ABT8W6L7</accession>
<sequence length="504" mass="57319">MRLIKLFIVLFIAAIGHAQDLQVASIFSDHMVLQRGEKLPVWGKSAAKQKITVSFAGQIKATKSDKAGNWMVYLDPIEVSTIGKDMVIQGKTEQILTDIVVGEVWICSGQSNMQWETDKIPEVRGLVPFVKNIRSFEVERSVSFKEKSMMNGQWKAVHPSSAVAFSFAYFLEDLADVPVGIIHTSWGSSSLEAWMPYDMVEDVPHFSQIMEDFSKDTTRIKKIGKILEKQGDWETKEDIYLRRQPSILYNAMLHPLIPFKVRGMLWYQGERNTRHMSGLPEYDERVWFHQVCGMKDYGEVLQKWILNLRGRWGNPDMHFMVVMLPGFGKGTYQQKEIDPESPSELSWAWMRESQLATLSLLHTSVINTIDLGEVDNVHPKDKLPIGQRGALLGAKYTLGDNIEALGPKMSSVELVEDKIIVHFENATQLQTLDGKSPTAFWIANEDKKWVKAEAKIEEEQVVLSAPKLKNPKYVRYAFAGKPKVNLVNALGLPAYPFRTDKWDN</sequence>
<dbReference type="SUPFAM" id="SSF52266">
    <property type="entry name" value="SGNH hydrolase"/>
    <property type="match status" value="1"/>
</dbReference>
<feature type="chain" id="PRO_5046470246" evidence="1">
    <location>
        <begin position="19"/>
        <end position="504"/>
    </location>
</feature>
<dbReference type="Proteomes" id="UP001176883">
    <property type="component" value="Unassembled WGS sequence"/>
</dbReference>
<organism evidence="2 3">
    <name type="scientific">Flavivirga aquimarina</name>
    <dbReference type="NCBI Taxonomy" id="2027862"/>
    <lineage>
        <taxon>Bacteria</taxon>
        <taxon>Pseudomonadati</taxon>
        <taxon>Bacteroidota</taxon>
        <taxon>Flavobacteriia</taxon>
        <taxon>Flavobacteriales</taxon>
        <taxon>Flavobacteriaceae</taxon>
        <taxon>Flavivirga</taxon>
    </lineage>
</organism>
<dbReference type="PANTHER" id="PTHR22901:SF0">
    <property type="entry name" value="SIALATE O-ACETYLESTERASE"/>
    <property type="match status" value="1"/>
</dbReference>
<dbReference type="InterPro" id="IPR036514">
    <property type="entry name" value="SGNH_hydro_sf"/>
</dbReference>
<dbReference type="EMBL" id="JAUOEK010000050">
    <property type="protein sequence ID" value="MDO5968759.1"/>
    <property type="molecule type" value="Genomic_DNA"/>
</dbReference>
<dbReference type="Gene3D" id="3.40.50.1110">
    <property type="entry name" value="SGNH hydrolase"/>
    <property type="match status" value="1"/>
</dbReference>
<comment type="caution">
    <text evidence="2">The sequence shown here is derived from an EMBL/GenBank/DDBJ whole genome shotgun (WGS) entry which is preliminary data.</text>
</comment>
<protein>
    <submittedName>
        <fullName evidence="2">Sialate O-acetylesterase</fullName>
    </submittedName>
</protein>
<feature type="signal peptide" evidence="1">
    <location>
        <begin position="1"/>
        <end position="18"/>
    </location>
</feature>
<evidence type="ECO:0000313" key="2">
    <source>
        <dbReference type="EMBL" id="MDO5968759.1"/>
    </source>
</evidence>
<reference evidence="2" key="1">
    <citation type="submission" date="2023-07" db="EMBL/GenBank/DDBJ databases">
        <title>Two novel species in the genus Flavivirga.</title>
        <authorList>
            <person name="Kwon K."/>
        </authorList>
    </citation>
    <scope>NUCLEOTIDE SEQUENCE</scope>
    <source>
        <strain evidence="2">KCTC 52353</strain>
    </source>
</reference>
<gene>
    <name evidence="2" type="ORF">Q4Q35_02980</name>
</gene>
<proteinExistence type="predicted"/>
<evidence type="ECO:0000256" key="1">
    <source>
        <dbReference type="SAM" id="SignalP"/>
    </source>
</evidence>
<name>A0ABT8W6L7_9FLAO</name>
<dbReference type="PANTHER" id="PTHR22901">
    <property type="entry name" value="SIALATE O-ACETYLESTERASE"/>
    <property type="match status" value="1"/>
</dbReference>
<dbReference type="InterPro" id="IPR039329">
    <property type="entry name" value="SIAE"/>
</dbReference>
<keyword evidence="3" id="KW-1185">Reference proteome</keyword>
<evidence type="ECO:0000313" key="3">
    <source>
        <dbReference type="Proteomes" id="UP001176883"/>
    </source>
</evidence>
<dbReference type="RefSeq" id="WP_303276438.1">
    <property type="nucleotide sequence ID" value="NZ_JAUOEK010000050.1"/>
</dbReference>
<keyword evidence="1" id="KW-0732">Signal</keyword>